<protein>
    <submittedName>
        <fullName evidence="2">Uncharacterized protein</fullName>
    </submittedName>
</protein>
<reference evidence="3" key="1">
    <citation type="journal article" date="2015" name="Proc. Natl. Acad. Sci. U.S.A.">
        <title>Genome sequencing of adzuki bean (Vigna angularis) provides insight into high starch and low fat accumulation and domestication.</title>
        <authorList>
            <person name="Yang K."/>
            <person name="Tian Z."/>
            <person name="Chen C."/>
            <person name="Luo L."/>
            <person name="Zhao B."/>
            <person name="Wang Z."/>
            <person name="Yu L."/>
            <person name="Li Y."/>
            <person name="Sun Y."/>
            <person name="Li W."/>
            <person name="Chen Y."/>
            <person name="Li Y."/>
            <person name="Zhang Y."/>
            <person name="Ai D."/>
            <person name="Zhao J."/>
            <person name="Shang C."/>
            <person name="Ma Y."/>
            <person name="Wu B."/>
            <person name="Wang M."/>
            <person name="Gao L."/>
            <person name="Sun D."/>
            <person name="Zhang P."/>
            <person name="Guo F."/>
            <person name="Wang W."/>
            <person name="Li Y."/>
            <person name="Wang J."/>
            <person name="Varshney R.K."/>
            <person name="Wang J."/>
            <person name="Ling H.Q."/>
            <person name="Wan P."/>
        </authorList>
    </citation>
    <scope>NUCLEOTIDE SEQUENCE</scope>
    <source>
        <strain evidence="3">cv. Jingnong 6</strain>
    </source>
</reference>
<evidence type="ECO:0000313" key="3">
    <source>
        <dbReference type="Proteomes" id="UP000053144"/>
    </source>
</evidence>
<proteinExistence type="predicted"/>
<dbReference type="EMBL" id="CM003372">
    <property type="protein sequence ID" value="KOM35031.1"/>
    <property type="molecule type" value="Genomic_DNA"/>
</dbReference>
<dbReference type="Proteomes" id="UP000053144">
    <property type="component" value="Chromosome 2"/>
</dbReference>
<accession>A0A0L9TX10</accession>
<name>A0A0L9TX10_PHAAN</name>
<feature type="compositionally biased region" description="Polar residues" evidence="1">
    <location>
        <begin position="107"/>
        <end position="125"/>
    </location>
</feature>
<dbReference type="Gramene" id="KOM35031">
    <property type="protein sequence ID" value="KOM35031"/>
    <property type="gene ID" value="LR48_Vigan02g118100"/>
</dbReference>
<gene>
    <name evidence="2" type="ORF">LR48_Vigan02g118100</name>
</gene>
<evidence type="ECO:0000313" key="2">
    <source>
        <dbReference type="EMBL" id="KOM35031.1"/>
    </source>
</evidence>
<evidence type="ECO:0000256" key="1">
    <source>
        <dbReference type="SAM" id="MobiDB-lite"/>
    </source>
</evidence>
<feature type="region of interest" description="Disordered" evidence="1">
    <location>
        <begin position="107"/>
        <end position="128"/>
    </location>
</feature>
<organism evidence="2 3">
    <name type="scientific">Phaseolus angularis</name>
    <name type="common">Azuki bean</name>
    <name type="synonym">Vigna angularis</name>
    <dbReference type="NCBI Taxonomy" id="3914"/>
    <lineage>
        <taxon>Eukaryota</taxon>
        <taxon>Viridiplantae</taxon>
        <taxon>Streptophyta</taxon>
        <taxon>Embryophyta</taxon>
        <taxon>Tracheophyta</taxon>
        <taxon>Spermatophyta</taxon>
        <taxon>Magnoliopsida</taxon>
        <taxon>eudicotyledons</taxon>
        <taxon>Gunneridae</taxon>
        <taxon>Pentapetalae</taxon>
        <taxon>rosids</taxon>
        <taxon>fabids</taxon>
        <taxon>Fabales</taxon>
        <taxon>Fabaceae</taxon>
        <taxon>Papilionoideae</taxon>
        <taxon>50 kb inversion clade</taxon>
        <taxon>NPAAA clade</taxon>
        <taxon>indigoferoid/millettioid clade</taxon>
        <taxon>Phaseoleae</taxon>
        <taxon>Vigna</taxon>
    </lineage>
</organism>
<dbReference type="AlphaFoldDB" id="A0A0L9TX10"/>
<sequence>MNRGNRGYQNGFWNVGFRGCVLVAGQNELEHLVQRMSGSRSRYCLGSEEQPRQYNRSTSVLNELRHIMQDIYDLQEEENLDLEMSSPHNSGFEAAFKGNPKILNDSTSNGCDVNSNETKSKSNGWSDWGLGANKTGQANTKSNDGCEVTLKCAAHRVARLRSSANSLGLLHNHKLSFDEDAASIDLRQ</sequence>